<evidence type="ECO:0000256" key="1">
    <source>
        <dbReference type="ARBA" id="ARBA00004196"/>
    </source>
</evidence>
<dbReference type="GO" id="GO:0009055">
    <property type="term" value="F:electron transfer activity"/>
    <property type="evidence" value="ECO:0007669"/>
    <property type="project" value="InterPro"/>
</dbReference>
<name>A0A3B1BL20_9ZZZZ</name>
<evidence type="ECO:0000256" key="6">
    <source>
        <dbReference type="ARBA" id="ARBA00022982"/>
    </source>
</evidence>
<evidence type="ECO:0000256" key="3">
    <source>
        <dbReference type="ARBA" id="ARBA00022617"/>
    </source>
</evidence>
<dbReference type="InterPro" id="IPR009056">
    <property type="entry name" value="Cyt_c-like_dom"/>
</dbReference>
<keyword evidence="5" id="KW-0732">Signal</keyword>
<organism evidence="9">
    <name type="scientific">hydrothermal vent metagenome</name>
    <dbReference type="NCBI Taxonomy" id="652676"/>
    <lineage>
        <taxon>unclassified sequences</taxon>
        <taxon>metagenomes</taxon>
        <taxon>ecological metagenomes</taxon>
    </lineage>
</organism>
<evidence type="ECO:0000256" key="2">
    <source>
        <dbReference type="ARBA" id="ARBA00022448"/>
    </source>
</evidence>
<dbReference type="InterPro" id="IPR036280">
    <property type="entry name" value="Multihaem_cyt_sf"/>
</dbReference>
<dbReference type="Gene3D" id="1.20.140.10">
    <property type="entry name" value="Butyryl-CoA Dehydrogenase, subunit A, domain 3"/>
    <property type="match status" value="1"/>
</dbReference>
<dbReference type="Gene3D" id="3.90.10.10">
    <property type="entry name" value="Cytochrome C3"/>
    <property type="match status" value="1"/>
</dbReference>
<keyword evidence="4" id="KW-0479">Metal-binding</keyword>
<dbReference type="Pfam" id="PF14537">
    <property type="entry name" value="Cytochrom_c3_2"/>
    <property type="match status" value="1"/>
</dbReference>
<feature type="domain" description="Cytochrome c" evidence="8">
    <location>
        <begin position="337"/>
        <end position="450"/>
    </location>
</feature>
<dbReference type="AlphaFoldDB" id="A0A3B1BL20"/>
<reference evidence="9" key="1">
    <citation type="submission" date="2018-06" db="EMBL/GenBank/DDBJ databases">
        <authorList>
            <person name="Zhirakovskaya E."/>
        </authorList>
    </citation>
    <scope>NUCLEOTIDE SEQUENCE</scope>
</reference>
<dbReference type="InterPro" id="IPR038266">
    <property type="entry name" value="NapC/NirT_cytc_sf"/>
</dbReference>
<dbReference type="GO" id="GO:0030313">
    <property type="term" value="C:cell envelope"/>
    <property type="evidence" value="ECO:0007669"/>
    <property type="project" value="UniProtKB-SubCell"/>
</dbReference>
<evidence type="ECO:0000313" key="9">
    <source>
        <dbReference type="EMBL" id="VAX18649.1"/>
    </source>
</evidence>
<dbReference type="Gene3D" id="1.10.3820.10">
    <property type="entry name" value="Di-heme elbow motif domain"/>
    <property type="match status" value="1"/>
</dbReference>
<evidence type="ECO:0000256" key="4">
    <source>
        <dbReference type="ARBA" id="ARBA00022723"/>
    </source>
</evidence>
<dbReference type="SUPFAM" id="SSF48695">
    <property type="entry name" value="Multiheme cytochromes"/>
    <property type="match status" value="1"/>
</dbReference>
<keyword evidence="6" id="KW-0249">Electron transport</keyword>
<dbReference type="PROSITE" id="PS51007">
    <property type="entry name" value="CYTC"/>
    <property type="match status" value="1"/>
</dbReference>
<protein>
    <recommendedName>
        <fullName evidence="8">Cytochrome c domain-containing protein</fullName>
    </recommendedName>
</protein>
<gene>
    <name evidence="9" type="ORF">MNBD_NITROSPINAE03-1363</name>
</gene>
<dbReference type="GO" id="GO:0020037">
    <property type="term" value="F:heme binding"/>
    <property type="evidence" value="ECO:0007669"/>
    <property type="project" value="InterPro"/>
</dbReference>
<evidence type="ECO:0000259" key="8">
    <source>
        <dbReference type="PROSITE" id="PS51007"/>
    </source>
</evidence>
<keyword evidence="3" id="KW-0349">Heme</keyword>
<keyword evidence="2" id="KW-0813">Transport</keyword>
<sequence>MSPKKKAVLFFFVVLVLSLPLGFEYYSSQPGFCGSCHIMKKYYRTWNDSKHRNIACVDCHYAPGEQHTITAKFKGLSQLFSYLASPGSTVRKRAYIDDQSCVTSKCHPMDEKLATKKILFTENVSYVHKTHFDKTIEGQKLHCATCHNHTSSKAHFNVSEETCFLCHFKNTEFNEGRGRCYLCHEVSDKPLQKQFEGIKVVSDVKPITHRSLEEAGVSCTSCHIELVRGTGEIKTEDCLNCHEEEEATAKALDKKLMHEKHVAGQQADCFNCHESITHKEVDDILEVVRSQCKFCHPDHHMYQKAILTGEKLEGVPKTPALMTEVKTNCLACHTKKGVDAQGQPILRGSPEACAACHTKEHKNMLKEWQAAISKELTTAKNSAAEAESAISKVKGKVSKERVDEARDMLTKGKHYLRIIELGHGLHNKKYSIMLIDAAMNNFEDIIDDLNDNE</sequence>
<dbReference type="InterPro" id="IPR012286">
    <property type="entry name" value="Tetrahaem_cytochrome"/>
</dbReference>
<dbReference type="InterPro" id="IPR051829">
    <property type="entry name" value="Multiheme_Cytochr_ET"/>
</dbReference>
<proteinExistence type="predicted"/>
<dbReference type="GO" id="GO:0046872">
    <property type="term" value="F:metal ion binding"/>
    <property type="evidence" value="ECO:0007669"/>
    <property type="project" value="UniProtKB-KW"/>
</dbReference>
<comment type="subcellular location">
    <subcellularLocation>
        <location evidence="1">Cell envelope</location>
    </subcellularLocation>
</comment>
<accession>A0A3B1BL20</accession>
<keyword evidence="7" id="KW-0408">Iron</keyword>
<evidence type="ECO:0000256" key="5">
    <source>
        <dbReference type="ARBA" id="ARBA00022729"/>
    </source>
</evidence>
<dbReference type="PANTHER" id="PTHR35038">
    <property type="entry name" value="DISSIMILATORY SULFITE REDUCTASE SIRA"/>
    <property type="match status" value="1"/>
</dbReference>
<evidence type="ECO:0000256" key="7">
    <source>
        <dbReference type="ARBA" id="ARBA00023004"/>
    </source>
</evidence>
<dbReference type="EMBL" id="UOGB01000120">
    <property type="protein sequence ID" value="VAX18649.1"/>
    <property type="molecule type" value="Genomic_DNA"/>
</dbReference>